<feature type="signal peptide" evidence="1">
    <location>
        <begin position="1"/>
        <end position="23"/>
    </location>
</feature>
<reference evidence="2 3" key="1">
    <citation type="submission" date="2024-08" db="EMBL/GenBank/DDBJ databases">
        <title>Clostridium lapicellarii sp. nov., and Clostridium renhuaiense sp. nov., two species isolated from the mud in a fermentation cellar used for producing sauce-flavour Chinese liquors.</title>
        <authorList>
            <person name="Yang F."/>
            <person name="Wang H."/>
            <person name="Chen L.Q."/>
            <person name="Zhou N."/>
            <person name="Lu J.J."/>
            <person name="Pu X.X."/>
            <person name="Wan B."/>
            <person name="Wang L."/>
            <person name="Liu S.J."/>
        </authorList>
    </citation>
    <scope>NUCLEOTIDE SEQUENCE [LARGE SCALE GENOMIC DNA]</scope>
    <source>
        <strain evidence="2 3">MT-113</strain>
    </source>
</reference>
<evidence type="ECO:0000256" key="1">
    <source>
        <dbReference type="SAM" id="SignalP"/>
    </source>
</evidence>
<dbReference type="InterPro" id="IPR007253">
    <property type="entry name" value="Cell_wall-bd_2"/>
</dbReference>
<evidence type="ECO:0000313" key="2">
    <source>
        <dbReference type="EMBL" id="MEY8762572.1"/>
    </source>
</evidence>
<keyword evidence="1" id="KW-0732">Signal</keyword>
<dbReference type="Gene3D" id="1.50.10.20">
    <property type="match status" value="1"/>
</dbReference>
<evidence type="ECO:0000313" key="3">
    <source>
        <dbReference type="Proteomes" id="UP001565220"/>
    </source>
</evidence>
<dbReference type="PANTHER" id="PTHR30032:SF8">
    <property type="entry name" value="GERMINATION-SPECIFIC N-ACETYLMURAMOYL-L-ALANINE AMIDASE"/>
    <property type="match status" value="1"/>
</dbReference>
<protein>
    <submittedName>
        <fullName evidence="2">Cell wall-binding repeat-containing protein</fullName>
    </submittedName>
</protein>
<organism evidence="2 3">
    <name type="scientific">Clostridium lapidicellarium</name>
    <dbReference type="NCBI Taxonomy" id="3240931"/>
    <lineage>
        <taxon>Bacteria</taxon>
        <taxon>Bacillati</taxon>
        <taxon>Bacillota</taxon>
        <taxon>Clostridia</taxon>
        <taxon>Eubacteriales</taxon>
        <taxon>Clostridiaceae</taxon>
        <taxon>Clostridium</taxon>
    </lineage>
</organism>
<feature type="chain" id="PRO_5047340774" evidence="1">
    <location>
        <begin position="24"/>
        <end position="624"/>
    </location>
</feature>
<dbReference type="RefSeq" id="WP_294181171.1">
    <property type="nucleotide sequence ID" value="NZ_JBGFFE010000002.1"/>
</dbReference>
<dbReference type="EMBL" id="JBGFFE010000002">
    <property type="protein sequence ID" value="MEY8762572.1"/>
    <property type="molecule type" value="Genomic_DNA"/>
</dbReference>
<dbReference type="PANTHER" id="PTHR30032">
    <property type="entry name" value="N-ACETYLMURAMOYL-L-ALANINE AMIDASE-RELATED"/>
    <property type="match status" value="1"/>
</dbReference>
<proteinExistence type="predicted"/>
<sequence>MKKIFSKLIVCLFTTSIAVSGFAVDARADAAPSANSGVSVSKNRIYGSDRIETSLKISQEGWKDGSDTVVIAQGYGYADALCAAPLAKKYNAPVILSRQDSLDENTINELKRLKAANAFVIGGTASLSDNVISQLENIGIKPERLGGRNRYETSVEIARKLGDSGNISNIVVASGAGYADSLSIAPIAASKGMPILLSERDVLPDATSSYIKGRNISKTYVIGGTASISDSLETSLPNAQRIGGATRFATNLAILQNFKSDLNFKNVYIAEGDGPAGNEFADALSGSVLAARESAPMVLIYKDISDDTASFIVSNMEKDTALTALGGTIVVPDTILTKIVDLYEGKSPVVSSSLSAAVNKILSDGNLDDWQALAVARYGASVPSSYLTNLSNSIAAAKGNLSKPTDYERITLALMAVGQDPANFQGYNLIEKIYNNTGIDDQGINAYVFALIALDSGNFETPSGAVWTRDKLIDKILENKTADNGWSYAEDSADPDMTGMALIALAPYRDEAAVKDAVDKAVDKLSSMQDSDGGFSSYNVSNSESISQVIMGLCANGIDPASAAFTKNGKTALDALLSFEVPGGGFGHTKDSGYNAMATEQAVQALEAYNMFESNTGTGIYKFK</sequence>
<dbReference type="Gene3D" id="3.40.50.12090">
    <property type="match status" value="2"/>
</dbReference>
<dbReference type="SUPFAM" id="SSF48239">
    <property type="entry name" value="Terpenoid cyclases/Protein prenyltransferases"/>
    <property type="match status" value="1"/>
</dbReference>
<dbReference type="Pfam" id="PF04122">
    <property type="entry name" value="CW_binding_2"/>
    <property type="match status" value="3"/>
</dbReference>
<dbReference type="InterPro" id="IPR051922">
    <property type="entry name" value="Bact_Sporulation_Assoc"/>
</dbReference>
<comment type="caution">
    <text evidence="2">The sequence shown here is derived from an EMBL/GenBank/DDBJ whole genome shotgun (WGS) entry which is preliminary data.</text>
</comment>
<dbReference type="Proteomes" id="UP001565220">
    <property type="component" value="Unassembled WGS sequence"/>
</dbReference>
<name>A0ABV4DV70_9CLOT</name>
<gene>
    <name evidence="2" type="ORF">AB8S09_02755</name>
</gene>
<keyword evidence="3" id="KW-1185">Reference proteome</keyword>
<accession>A0ABV4DV70</accession>
<dbReference type="InterPro" id="IPR008930">
    <property type="entry name" value="Terpenoid_cyclase/PrenylTrfase"/>
</dbReference>
<dbReference type="CDD" id="cd00688">
    <property type="entry name" value="ISOPREN_C2_like"/>
    <property type="match status" value="1"/>
</dbReference>